<dbReference type="AlphaFoldDB" id="A0A438KC05"/>
<organism evidence="1 2">
    <name type="scientific">Vitis vinifera</name>
    <name type="common">Grape</name>
    <dbReference type="NCBI Taxonomy" id="29760"/>
    <lineage>
        <taxon>Eukaryota</taxon>
        <taxon>Viridiplantae</taxon>
        <taxon>Streptophyta</taxon>
        <taxon>Embryophyta</taxon>
        <taxon>Tracheophyta</taxon>
        <taxon>Spermatophyta</taxon>
        <taxon>Magnoliopsida</taxon>
        <taxon>eudicotyledons</taxon>
        <taxon>Gunneridae</taxon>
        <taxon>Pentapetalae</taxon>
        <taxon>rosids</taxon>
        <taxon>Vitales</taxon>
        <taxon>Vitaceae</taxon>
        <taxon>Viteae</taxon>
        <taxon>Vitis</taxon>
    </lineage>
</organism>
<evidence type="ECO:0000313" key="1">
    <source>
        <dbReference type="EMBL" id="RVX18752.1"/>
    </source>
</evidence>
<protein>
    <submittedName>
        <fullName evidence="1">Uncharacterized protein</fullName>
    </submittedName>
</protein>
<dbReference type="Proteomes" id="UP000288805">
    <property type="component" value="Unassembled WGS sequence"/>
</dbReference>
<comment type="caution">
    <text evidence="1">The sequence shown here is derived from an EMBL/GenBank/DDBJ whole genome shotgun (WGS) entry which is preliminary data.</text>
</comment>
<evidence type="ECO:0000313" key="2">
    <source>
        <dbReference type="Proteomes" id="UP000288805"/>
    </source>
</evidence>
<reference evidence="1 2" key="1">
    <citation type="journal article" date="2018" name="PLoS Genet.">
        <title>Population sequencing reveals clonal diversity and ancestral inbreeding in the grapevine cultivar Chardonnay.</title>
        <authorList>
            <person name="Roach M.J."/>
            <person name="Johnson D.L."/>
            <person name="Bohlmann J."/>
            <person name="van Vuuren H.J."/>
            <person name="Jones S.J."/>
            <person name="Pretorius I.S."/>
            <person name="Schmidt S.A."/>
            <person name="Borneman A.R."/>
        </authorList>
    </citation>
    <scope>NUCLEOTIDE SEQUENCE [LARGE SCALE GENOMIC DNA]</scope>
    <source>
        <strain evidence="2">cv. Chardonnay</strain>
        <tissue evidence="1">Leaf</tissue>
    </source>
</reference>
<proteinExistence type="predicted"/>
<accession>A0A438KC05</accession>
<dbReference type="EMBL" id="QGNW01000010">
    <property type="protein sequence ID" value="RVX18752.1"/>
    <property type="molecule type" value="Genomic_DNA"/>
</dbReference>
<sequence length="57" mass="6283">MERGNMDEGLTTSSLLLAEKEVRDGSFNCSFIWGYSSPVEHELMDDLGLSLAEVSTN</sequence>
<gene>
    <name evidence="1" type="ORF">CK203_006959</name>
</gene>
<name>A0A438KC05_VITVI</name>